<evidence type="ECO:0000256" key="2">
    <source>
        <dbReference type="SAM" id="SignalP"/>
    </source>
</evidence>
<evidence type="ECO:0000313" key="3">
    <source>
        <dbReference type="EMBL" id="SFE44074.1"/>
    </source>
</evidence>
<dbReference type="Gene3D" id="3.40.190.10">
    <property type="entry name" value="Periplasmic binding protein-like II"/>
    <property type="match status" value="2"/>
</dbReference>
<name>A0A1I2AJ64_9ACTN</name>
<dbReference type="Proteomes" id="UP000181942">
    <property type="component" value="Unassembled WGS sequence"/>
</dbReference>
<evidence type="ECO:0000256" key="1">
    <source>
        <dbReference type="ARBA" id="ARBA00022729"/>
    </source>
</evidence>
<gene>
    <name evidence="3" type="ORF">SAMN02787118_101715</name>
</gene>
<feature type="signal peptide" evidence="2">
    <location>
        <begin position="1"/>
        <end position="24"/>
    </location>
</feature>
<dbReference type="PROSITE" id="PS51257">
    <property type="entry name" value="PROKAR_LIPOPROTEIN"/>
    <property type="match status" value="1"/>
</dbReference>
<dbReference type="GO" id="GO:0030975">
    <property type="term" value="F:thiamine binding"/>
    <property type="evidence" value="ECO:0007669"/>
    <property type="project" value="TreeGrafter"/>
</dbReference>
<reference evidence="3 4" key="1">
    <citation type="submission" date="2016-10" db="EMBL/GenBank/DDBJ databases">
        <authorList>
            <person name="de Groot N.N."/>
        </authorList>
    </citation>
    <scope>NUCLEOTIDE SEQUENCE [LARGE SCALE GENOMIC DNA]</scope>
    <source>
        <strain evidence="3 4">OK461</strain>
    </source>
</reference>
<proteinExistence type="predicted"/>
<organism evidence="3 4">
    <name type="scientific">Streptomyces mirabilis</name>
    <dbReference type="NCBI Taxonomy" id="68239"/>
    <lineage>
        <taxon>Bacteria</taxon>
        <taxon>Bacillati</taxon>
        <taxon>Actinomycetota</taxon>
        <taxon>Actinomycetes</taxon>
        <taxon>Kitasatosporales</taxon>
        <taxon>Streptomycetaceae</taxon>
        <taxon>Streptomyces</taxon>
    </lineage>
</organism>
<sequence length="382" mass="41051">MTTPCARAAAVFSCFALVALGLSACENAPTANLAKPSVATSAESMGGMRALIAAAKHEGTLRAIALPRDWANYGGLINGFEKKYGIKVTVEDPLGHSEDEIDVLRKRGNRPAAPDVIDVGDTFARKAAAQSLLAPYKVAAYDLIPDNQKDSKARWSDNYGGYISIGCDANRVKPCPETFADLLKPGYRGKVALEGDPPRSATAFASVYAAALANNGSFDDVQPGLDFFAELKNRGNFNPLDSNSATVASGRTPISINWDYINLHYADQLRDKGVNWQVAIPFDGSFAQYFALAINKNAPHPAAARLWHEYLFSPEGQNLRLRAYARPVLMDAMRQDGTLDKAAAARLPTVEGTPQFPTDAQLEKAKETVTQGWAKAVSGQLG</sequence>
<dbReference type="EMBL" id="FONR01000001">
    <property type="protein sequence ID" value="SFE44074.1"/>
    <property type="molecule type" value="Genomic_DNA"/>
</dbReference>
<dbReference type="SUPFAM" id="SSF53850">
    <property type="entry name" value="Periplasmic binding protein-like II"/>
    <property type="match status" value="1"/>
</dbReference>
<protein>
    <submittedName>
        <fullName evidence="3">Putative spermidine/putrescine transport system substrate-binding protein</fullName>
    </submittedName>
</protein>
<dbReference type="PANTHER" id="PTHR30006:SF2">
    <property type="entry name" value="ABC TRANSPORTER SUBSTRATE-BINDING PROTEIN"/>
    <property type="match status" value="1"/>
</dbReference>
<dbReference type="PANTHER" id="PTHR30006">
    <property type="entry name" value="THIAMINE-BINDING PERIPLASMIC PROTEIN-RELATED"/>
    <property type="match status" value="1"/>
</dbReference>
<dbReference type="AlphaFoldDB" id="A0A1I2AJ64"/>
<dbReference type="GO" id="GO:0030976">
    <property type="term" value="F:thiamine pyrophosphate binding"/>
    <property type="evidence" value="ECO:0007669"/>
    <property type="project" value="TreeGrafter"/>
</dbReference>
<dbReference type="GO" id="GO:0015888">
    <property type="term" value="P:thiamine transport"/>
    <property type="evidence" value="ECO:0007669"/>
    <property type="project" value="TreeGrafter"/>
</dbReference>
<dbReference type="RefSeq" id="WP_075025807.1">
    <property type="nucleotide sequence ID" value="NZ_FONR01000001.1"/>
</dbReference>
<dbReference type="GO" id="GO:0030288">
    <property type="term" value="C:outer membrane-bounded periplasmic space"/>
    <property type="evidence" value="ECO:0007669"/>
    <property type="project" value="TreeGrafter"/>
</dbReference>
<accession>A0A1I2AJ64</accession>
<evidence type="ECO:0000313" key="4">
    <source>
        <dbReference type="Proteomes" id="UP000181942"/>
    </source>
</evidence>
<keyword evidence="1 2" id="KW-0732">Signal</keyword>
<feature type="chain" id="PRO_5010304082" evidence="2">
    <location>
        <begin position="25"/>
        <end position="382"/>
    </location>
</feature>
<dbReference type="Pfam" id="PF13343">
    <property type="entry name" value="SBP_bac_6"/>
    <property type="match status" value="1"/>
</dbReference>